<dbReference type="InterPro" id="IPR048680">
    <property type="entry name" value="COG4_N"/>
</dbReference>
<dbReference type="AlphaFoldDB" id="A0A131Z3X7"/>
<comment type="similarity">
    <text evidence="3">Belongs to the COG4 family.</text>
</comment>
<dbReference type="EMBL" id="GEDV01002879">
    <property type="protein sequence ID" value="JAP85678.1"/>
    <property type="molecule type" value="Transcribed_RNA"/>
</dbReference>
<evidence type="ECO:0000259" key="12">
    <source>
        <dbReference type="SMART" id="SM00762"/>
    </source>
</evidence>
<dbReference type="FunFam" id="1.20.58.1970:FF:000002">
    <property type="entry name" value="Oligomeric Golgi complex subunit"/>
    <property type="match status" value="1"/>
</dbReference>
<evidence type="ECO:0000313" key="13">
    <source>
        <dbReference type="EMBL" id="JAP85678.1"/>
    </source>
</evidence>
<evidence type="ECO:0000256" key="4">
    <source>
        <dbReference type="ARBA" id="ARBA00011166"/>
    </source>
</evidence>
<dbReference type="PANTHER" id="PTHR24016">
    <property type="entry name" value="CONSERVED OLIGOMERIC GOLGI COMPLEX SUBUNIT 4"/>
    <property type="match status" value="1"/>
</dbReference>
<dbReference type="SMART" id="SM00762">
    <property type="entry name" value="Cog4"/>
    <property type="match status" value="1"/>
</dbReference>
<dbReference type="Pfam" id="PF08318">
    <property type="entry name" value="COG4_m"/>
    <property type="match status" value="1"/>
</dbReference>
<dbReference type="GO" id="GO:0007030">
    <property type="term" value="P:Golgi organization"/>
    <property type="evidence" value="ECO:0007669"/>
    <property type="project" value="TreeGrafter"/>
</dbReference>
<proteinExistence type="inferred from homology"/>
<evidence type="ECO:0000256" key="7">
    <source>
        <dbReference type="ARBA" id="ARBA00022927"/>
    </source>
</evidence>
<protein>
    <recommendedName>
        <fullName evidence="5">Conserved oligomeric Golgi complex subunit 4</fullName>
    </recommendedName>
    <alternativeName>
        <fullName evidence="10">Component of oligomeric Golgi complex 4</fullName>
    </alternativeName>
</protein>
<dbReference type="PANTHER" id="PTHR24016:SF0">
    <property type="entry name" value="CONSERVED OLIGOMERIC GOLGI COMPLEX SUBUNIT 4"/>
    <property type="match status" value="1"/>
</dbReference>
<evidence type="ECO:0000256" key="6">
    <source>
        <dbReference type="ARBA" id="ARBA00022448"/>
    </source>
</evidence>
<dbReference type="FunFam" id="1.10.287.1060:FF:000014">
    <property type="entry name" value="conserved oligomeric Golgi complex subunit 4"/>
    <property type="match status" value="1"/>
</dbReference>
<keyword evidence="11" id="KW-0175">Coiled coil</keyword>
<dbReference type="InterPro" id="IPR048682">
    <property type="entry name" value="COG4"/>
</dbReference>
<keyword evidence="9" id="KW-0472">Membrane</keyword>
<comment type="subunit">
    <text evidence="4">Component of the conserved oligomeric Golgi complex which is composed of eight different subunits and is required for normal Golgi morphology and localization.</text>
</comment>
<evidence type="ECO:0000256" key="5">
    <source>
        <dbReference type="ARBA" id="ARBA00020975"/>
    </source>
</evidence>
<evidence type="ECO:0000256" key="11">
    <source>
        <dbReference type="SAM" id="Coils"/>
    </source>
</evidence>
<accession>A0A131Z3X7</accession>
<dbReference type="InterPro" id="IPR013167">
    <property type="entry name" value="COG4_M"/>
</dbReference>
<dbReference type="GO" id="GO:0006890">
    <property type="term" value="P:retrograde vesicle-mediated transport, Golgi to endoplasmic reticulum"/>
    <property type="evidence" value="ECO:0007669"/>
    <property type="project" value="TreeGrafter"/>
</dbReference>
<evidence type="ECO:0000256" key="2">
    <source>
        <dbReference type="ARBA" id="ARBA00004255"/>
    </source>
</evidence>
<name>A0A131Z3X7_RHIAP</name>
<keyword evidence="6" id="KW-0813">Transport</keyword>
<comment type="subcellular location">
    <subcellularLocation>
        <location evidence="2">Golgi apparatus membrane</location>
        <topology evidence="2">Peripheral membrane protein</topology>
        <orientation evidence="2">Cytoplasmic side</orientation>
    </subcellularLocation>
</comment>
<evidence type="ECO:0000256" key="3">
    <source>
        <dbReference type="ARBA" id="ARBA00009215"/>
    </source>
</evidence>
<dbReference type="InterPro" id="IPR048684">
    <property type="entry name" value="COG4_C"/>
</dbReference>
<dbReference type="Pfam" id="PF20662">
    <property type="entry name" value="COG4_C"/>
    <property type="match status" value="1"/>
</dbReference>
<feature type="domain" description="COG4 transport protein middle alpha-helical bundle" evidence="12">
    <location>
        <begin position="171"/>
        <end position="479"/>
    </location>
</feature>
<reference evidence="13" key="1">
    <citation type="journal article" date="2016" name="Ticks Tick Borne Dis.">
        <title>De novo assembly and annotation of the salivary gland transcriptome of Rhipicephalus appendiculatus male and female ticks during blood feeding.</title>
        <authorList>
            <person name="de Castro M.H."/>
            <person name="de Klerk D."/>
            <person name="Pienaar R."/>
            <person name="Latif A.A."/>
            <person name="Rees D.J."/>
            <person name="Mans B.J."/>
        </authorList>
    </citation>
    <scope>NUCLEOTIDE SEQUENCE</scope>
    <source>
        <tissue evidence="13">Salivary glands</tissue>
    </source>
</reference>
<evidence type="ECO:0000256" key="1">
    <source>
        <dbReference type="ARBA" id="ARBA00003627"/>
    </source>
</evidence>
<dbReference type="Gene3D" id="1.20.58.1970">
    <property type="match status" value="1"/>
</dbReference>
<keyword evidence="8" id="KW-0333">Golgi apparatus</keyword>
<sequence length="761" mass="86650">MAISVHGLGMNDNRIYNVSSVEEAEDLYKQLCLEEEQATKTLDELVTQRTELESKITKIHQILPTFQLVFGDAEQLANMISFTSTLAENISSKVRQLDLAKSRVTECVQRVEDILDLKFCTDGVQTALQNEDYEQAAAHIHRFLSLDESVLKRSTADIQEGSSLEEAFSSLREAKNRLRHIVMKKFKEAVNEGDIASVERFFKIFPLLNQHDEGLHKFSLYLSSQISETAHKNLKQAQATSSTDKRANVIYADTVTLLFEGIARTIEIHQPLVETYYGHGRLHTVVELLQKECDCQVKKILEDFKKNRQFKKRAQQVQTYLRSSKQTDKLDPRDLDVLLAEVALLNSRAELYLRFIRRRVASDFDVAYQDPTVKSEKVQQFDRKIKESDLCKSMQEIVSTYIIMEEYFLIESVRKAIEVDTIEENSQCSSMLDDVFFILKKCLKRAFSSGSVDGVCAMLNHSCALLETDFANELSERLKMGFPPSGILDLSQAYSMIQSSFQQGRIQPAETVEKARAVFVTTLNNVEMAREYTKTLASTLQEDLPRSFASATEQETAKLESCLTDLSNSSLKFQSLLSYGVAELCNSAIKPHVKSWADTFQSTDHSLTEDDFTSYEANDGIRPFLQTFIVTLDGALKAFKGDLIPANYDSLVNLTAAETTFQLEKAVFKCSFNRLGGLQFDKELRYLISYMTSVTTWSIRDKFSRVSQISTLLNMEMVSEILDIWGTNAGPMTWRLTPTEVRQILSLRNDFRQEDIRRLKL</sequence>
<dbReference type="GO" id="GO:0017119">
    <property type="term" value="C:Golgi transport complex"/>
    <property type="evidence" value="ECO:0007669"/>
    <property type="project" value="TreeGrafter"/>
</dbReference>
<comment type="function">
    <text evidence="1">Required for normal Golgi function.</text>
</comment>
<dbReference type="GO" id="GO:0000139">
    <property type="term" value="C:Golgi membrane"/>
    <property type="evidence" value="ECO:0007669"/>
    <property type="project" value="UniProtKB-SubCell"/>
</dbReference>
<feature type="coiled-coil region" evidence="11">
    <location>
        <begin position="21"/>
        <end position="55"/>
    </location>
</feature>
<dbReference type="GO" id="GO:0015031">
    <property type="term" value="P:protein transport"/>
    <property type="evidence" value="ECO:0007669"/>
    <property type="project" value="UniProtKB-KW"/>
</dbReference>
<evidence type="ECO:0000256" key="10">
    <source>
        <dbReference type="ARBA" id="ARBA00031340"/>
    </source>
</evidence>
<evidence type="ECO:0000256" key="9">
    <source>
        <dbReference type="ARBA" id="ARBA00023136"/>
    </source>
</evidence>
<evidence type="ECO:0000256" key="8">
    <source>
        <dbReference type="ARBA" id="ARBA00023034"/>
    </source>
</evidence>
<organism evidence="13">
    <name type="scientific">Rhipicephalus appendiculatus</name>
    <name type="common">Brown ear tick</name>
    <dbReference type="NCBI Taxonomy" id="34631"/>
    <lineage>
        <taxon>Eukaryota</taxon>
        <taxon>Metazoa</taxon>
        <taxon>Ecdysozoa</taxon>
        <taxon>Arthropoda</taxon>
        <taxon>Chelicerata</taxon>
        <taxon>Arachnida</taxon>
        <taxon>Acari</taxon>
        <taxon>Parasitiformes</taxon>
        <taxon>Ixodida</taxon>
        <taxon>Ixodoidea</taxon>
        <taxon>Ixodidae</taxon>
        <taxon>Rhipicephalinae</taxon>
        <taxon>Rhipicephalus</taxon>
        <taxon>Rhipicephalus</taxon>
    </lineage>
</organism>
<dbReference type="Pfam" id="PF20663">
    <property type="entry name" value="COG4_N"/>
    <property type="match status" value="1"/>
</dbReference>
<dbReference type="Gene3D" id="1.10.287.1060">
    <property type="entry name" value="ESAT-6-like"/>
    <property type="match status" value="1"/>
</dbReference>
<keyword evidence="7" id="KW-0653">Protein transport</keyword>